<evidence type="ECO:0000313" key="2">
    <source>
        <dbReference type="Proteomes" id="UP001212170"/>
    </source>
</evidence>
<keyword evidence="2" id="KW-1185">Reference proteome</keyword>
<dbReference type="RefSeq" id="WP_271335646.1">
    <property type="nucleotide sequence ID" value="NZ_JAMZNK010000011.1"/>
</dbReference>
<reference evidence="1 2" key="1">
    <citation type="journal article" date="2023" name="Chemosphere">
        <title>Whole genome analysis of Flavobacterium aziz-sancarii sp. nov., isolated from Ardley Island (Antarctica), revealed a rich resistome and bioremediation potential.</title>
        <authorList>
            <person name="Otur C."/>
            <person name="Okay S."/>
            <person name="Kurt-Kizildogan A."/>
        </authorList>
    </citation>
    <scope>NUCLEOTIDE SEQUENCE [LARGE SCALE GENOMIC DNA]</scope>
    <source>
        <strain evidence="1 2">AC</strain>
    </source>
</reference>
<sequence length="170" mass="19849">MAIWQYLLMVVPENSIDSNYQCIFKNNKTGFLPETKSFWKNFDDDIPSIIAELDQIIKRANWGNDTFINWKGDGNNEEDNDACICLSDDKTRIEEFQFRIDLRKASNITNILQSILKLCEINQFVLIDLKGEIYKPKIEYIIEIIKASNANTFLIDPIKFLENLSNEKRT</sequence>
<organism evidence="1 2">
    <name type="scientific">Flavobacterium azizsancarii</name>
    <dbReference type="NCBI Taxonomy" id="2961580"/>
    <lineage>
        <taxon>Bacteria</taxon>
        <taxon>Pseudomonadati</taxon>
        <taxon>Bacteroidota</taxon>
        <taxon>Flavobacteriia</taxon>
        <taxon>Flavobacteriales</taxon>
        <taxon>Flavobacteriaceae</taxon>
        <taxon>Flavobacterium</taxon>
    </lineage>
</organism>
<evidence type="ECO:0000313" key="1">
    <source>
        <dbReference type="EMBL" id="MDA6069837.1"/>
    </source>
</evidence>
<proteinExistence type="predicted"/>
<dbReference type="EMBL" id="JAMZNK010000011">
    <property type="protein sequence ID" value="MDA6069837.1"/>
    <property type="molecule type" value="Genomic_DNA"/>
</dbReference>
<gene>
    <name evidence="1" type="ORF">NJT12_09415</name>
</gene>
<dbReference type="Proteomes" id="UP001212170">
    <property type="component" value="Unassembled WGS sequence"/>
</dbReference>
<protein>
    <recommendedName>
        <fullName evidence="3">Barstar (barnase inhibitor) domain-containing protein</fullName>
    </recommendedName>
</protein>
<comment type="caution">
    <text evidence="1">The sequence shown here is derived from an EMBL/GenBank/DDBJ whole genome shotgun (WGS) entry which is preliminary data.</text>
</comment>
<evidence type="ECO:0008006" key="3">
    <source>
        <dbReference type="Google" id="ProtNLM"/>
    </source>
</evidence>
<name>A0ABT4WBI5_9FLAO</name>
<accession>A0ABT4WBI5</accession>